<dbReference type="RefSeq" id="WP_157482373.1">
    <property type="nucleotide sequence ID" value="NZ_BAZW01000003.1"/>
</dbReference>
<dbReference type="EMBL" id="BAZW01000003">
    <property type="protein sequence ID" value="GAO28605.1"/>
    <property type="molecule type" value="Genomic_DNA"/>
</dbReference>
<dbReference type="OrthoDB" id="1122635at2"/>
<gene>
    <name evidence="1" type="ORF">JCM15548_1722</name>
</gene>
<evidence type="ECO:0000313" key="1">
    <source>
        <dbReference type="EMBL" id="GAO28605.1"/>
    </source>
</evidence>
<dbReference type="Proteomes" id="UP000032900">
    <property type="component" value="Unassembled WGS sequence"/>
</dbReference>
<name>A0A0E9LUR5_9BACT</name>
<dbReference type="AlphaFoldDB" id="A0A0E9LUR5"/>
<keyword evidence="2" id="KW-1185">Reference proteome</keyword>
<reference evidence="1 2" key="1">
    <citation type="journal article" date="2015" name="Microbes Environ.">
        <title>Distribution and evolution of nitrogen fixation genes in the phylum bacteroidetes.</title>
        <authorList>
            <person name="Inoue J."/>
            <person name="Oshima K."/>
            <person name="Suda W."/>
            <person name="Sakamoto M."/>
            <person name="Iino T."/>
            <person name="Noda S."/>
            <person name="Hongoh Y."/>
            <person name="Hattori M."/>
            <person name="Ohkuma M."/>
        </authorList>
    </citation>
    <scope>NUCLEOTIDE SEQUENCE [LARGE SCALE GENOMIC DNA]</scope>
    <source>
        <strain evidence="1">JCM 15548</strain>
    </source>
</reference>
<protein>
    <recommendedName>
        <fullName evidence="3">Outer membrane protein beta-barrel domain-containing protein</fullName>
    </recommendedName>
</protein>
<evidence type="ECO:0000313" key="2">
    <source>
        <dbReference type="Proteomes" id="UP000032900"/>
    </source>
</evidence>
<dbReference type="STRING" id="1236989.JCM15548_1722"/>
<sequence length="115" mass="12996">MGAFNPVHLSFPVLIGAGGVGYIRHWGERDDFDNNWEVDEDSYAFFVFEPGVEIEFNVIEWMRFALVGSYRFTSDVKLNYKNSVFGETAYGGTPIASTDLMRSYNVGVVVKFGLF</sequence>
<accession>A0A0E9LUR5</accession>
<organism evidence="1 2">
    <name type="scientific">Geofilum rubicundum JCM 15548</name>
    <dbReference type="NCBI Taxonomy" id="1236989"/>
    <lineage>
        <taxon>Bacteria</taxon>
        <taxon>Pseudomonadati</taxon>
        <taxon>Bacteroidota</taxon>
        <taxon>Bacteroidia</taxon>
        <taxon>Marinilabiliales</taxon>
        <taxon>Marinilabiliaceae</taxon>
        <taxon>Geofilum</taxon>
    </lineage>
</organism>
<comment type="caution">
    <text evidence="1">The sequence shown here is derived from an EMBL/GenBank/DDBJ whole genome shotgun (WGS) entry which is preliminary data.</text>
</comment>
<evidence type="ECO:0008006" key="3">
    <source>
        <dbReference type="Google" id="ProtNLM"/>
    </source>
</evidence>
<proteinExistence type="predicted"/>